<evidence type="ECO:0000313" key="2">
    <source>
        <dbReference type="EMBL" id="SHN49975.1"/>
    </source>
</evidence>
<gene>
    <name evidence="2" type="ORF">SAMN05216200_101163</name>
</gene>
<sequence length="57" mass="6135">MILLAVFIAFFALGWLRARRAGGGLADRVRYGIVHGLAAALALYAFVTLGDWQGLTN</sequence>
<protein>
    <submittedName>
        <fullName evidence="2">Uncharacterized protein</fullName>
    </submittedName>
</protein>
<keyword evidence="3" id="KW-1185">Reference proteome</keyword>
<evidence type="ECO:0000256" key="1">
    <source>
        <dbReference type="SAM" id="Phobius"/>
    </source>
</evidence>
<keyword evidence="1" id="KW-0812">Transmembrane</keyword>
<evidence type="ECO:0000313" key="3">
    <source>
        <dbReference type="Proteomes" id="UP000184066"/>
    </source>
</evidence>
<keyword evidence="1" id="KW-1133">Transmembrane helix</keyword>
<organism evidence="2 3">
    <name type="scientific">Oceanicella actignis</name>
    <dbReference type="NCBI Taxonomy" id="1189325"/>
    <lineage>
        <taxon>Bacteria</taxon>
        <taxon>Pseudomonadati</taxon>
        <taxon>Pseudomonadota</taxon>
        <taxon>Alphaproteobacteria</taxon>
        <taxon>Rhodobacterales</taxon>
        <taxon>Paracoccaceae</taxon>
        <taxon>Oceanicella</taxon>
    </lineage>
</organism>
<keyword evidence="1" id="KW-0472">Membrane</keyword>
<dbReference type="AlphaFoldDB" id="A0A1M7RUM6"/>
<proteinExistence type="predicted"/>
<dbReference type="STRING" id="1189325.SAMN04488119_102355"/>
<dbReference type="Proteomes" id="UP000184066">
    <property type="component" value="Unassembled WGS sequence"/>
</dbReference>
<name>A0A1M7RUM6_9RHOB</name>
<feature type="transmembrane region" description="Helical" evidence="1">
    <location>
        <begin position="28"/>
        <end position="47"/>
    </location>
</feature>
<reference evidence="2 3" key="1">
    <citation type="submission" date="2016-12" db="EMBL/GenBank/DDBJ databases">
        <authorList>
            <person name="Song W.-J."/>
            <person name="Kurnit D.M."/>
        </authorList>
    </citation>
    <scope>NUCLEOTIDE SEQUENCE [LARGE SCALE GENOMIC DNA]</scope>
    <source>
        <strain evidence="2 3">CGMCC 1.10808</strain>
    </source>
</reference>
<dbReference type="RefSeq" id="WP_177174479.1">
    <property type="nucleotide sequence ID" value="NZ_FOHL01000002.1"/>
</dbReference>
<accession>A0A1M7RUM6</accession>
<dbReference type="EMBL" id="FRDL01000001">
    <property type="protein sequence ID" value="SHN49975.1"/>
    <property type="molecule type" value="Genomic_DNA"/>
</dbReference>